<accession>A0ABU3QYS6</accession>
<keyword evidence="1" id="KW-0732">Signal</keyword>
<proteinExistence type="predicted"/>
<evidence type="ECO:0008006" key="4">
    <source>
        <dbReference type="Google" id="ProtNLM"/>
    </source>
</evidence>
<sequence>MYFRIYLFLISLVAFNVDADWDQNQFDVGILSSQINVSHQLATSNESNFGLTAKAIQLYNGWGFSIANTSLYTSVKSDKNHTFHNRNSAFQFKGFITDNTDILFGIQDSSELDTAAILSTHFLDKPKNQLIATAFNLKANLNLGNDQDYWYIKFALNNTHSESEDPLTDNIFSTIDNDSLDLSLGWKITEDSYLTSKLMQVEGSNTQEQGENSSSILSSFVGFRTRYLGSSSLSVDLGSSAVKGGQNTLSWIINHKTELTEYSSITLANGRRYSVSGDYRFNTELQTNTKLNFAIKPTNYLSLLFDVNYITGVIGGAIDSEKLSIKNAYNLAYSSNWSSNLYVQYDEYKDDRSLFDYEQTVVGISVSRDLI</sequence>
<feature type="chain" id="PRO_5047297968" description="Beta-barrel porin 2" evidence="1">
    <location>
        <begin position="20"/>
        <end position="371"/>
    </location>
</feature>
<evidence type="ECO:0000313" key="3">
    <source>
        <dbReference type="Proteomes" id="UP001257914"/>
    </source>
</evidence>
<dbReference type="Proteomes" id="UP001257914">
    <property type="component" value="Unassembled WGS sequence"/>
</dbReference>
<dbReference type="EMBL" id="JAWCUA010000003">
    <property type="protein sequence ID" value="MDU0112193.1"/>
    <property type="molecule type" value="Genomic_DNA"/>
</dbReference>
<evidence type="ECO:0000256" key="1">
    <source>
        <dbReference type="SAM" id="SignalP"/>
    </source>
</evidence>
<gene>
    <name evidence="2" type="ORF">RT723_04085</name>
</gene>
<name>A0ABU3QYS6_9GAMM</name>
<reference evidence="2 3" key="1">
    <citation type="submission" date="2023-10" db="EMBL/GenBank/DDBJ databases">
        <title>Psychrosphaera aquimaarina strain SW33 isolated from seawater.</title>
        <authorList>
            <person name="Bayburt H."/>
            <person name="Kim J.M."/>
            <person name="Choi B.J."/>
            <person name="Jeon C.O."/>
        </authorList>
    </citation>
    <scope>NUCLEOTIDE SEQUENCE [LARGE SCALE GENOMIC DNA]</scope>
    <source>
        <strain evidence="2 3">KCTC 52743</strain>
    </source>
</reference>
<dbReference type="RefSeq" id="WP_315945975.1">
    <property type="nucleotide sequence ID" value="NZ_JAWCUA010000003.1"/>
</dbReference>
<feature type="signal peptide" evidence="1">
    <location>
        <begin position="1"/>
        <end position="19"/>
    </location>
</feature>
<organism evidence="2 3">
    <name type="scientific">Psychrosphaera aquimarina</name>
    <dbReference type="NCBI Taxonomy" id="2044854"/>
    <lineage>
        <taxon>Bacteria</taxon>
        <taxon>Pseudomonadati</taxon>
        <taxon>Pseudomonadota</taxon>
        <taxon>Gammaproteobacteria</taxon>
        <taxon>Alteromonadales</taxon>
        <taxon>Pseudoalteromonadaceae</taxon>
        <taxon>Psychrosphaera</taxon>
    </lineage>
</organism>
<evidence type="ECO:0000313" key="2">
    <source>
        <dbReference type="EMBL" id="MDU0112193.1"/>
    </source>
</evidence>
<keyword evidence="3" id="KW-1185">Reference proteome</keyword>
<protein>
    <recommendedName>
        <fullName evidence="4">Beta-barrel porin 2</fullName>
    </recommendedName>
</protein>
<comment type="caution">
    <text evidence="2">The sequence shown here is derived from an EMBL/GenBank/DDBJ whole genome shotgun (WGS) entry which is preliminary data.</text>
</comment>